<comment type="caution">
    <text evidence="2">The sequence shown here is derived from an EMBL/GenBank/DDBJ whole genome shotgun (WGS) entry which is preliminary data.</text>
</comment>
<feature type="chain" id="PRO_5040426146" evidence="1">
    <location>
        <begin position="24"/>
        <end position="369"/>
    </location>
</feature>
<evidence type="ECO:0000313" key="3">
    <source>
        <dbReference type="Proteomes" id="UP000800093"/>
    </source>
</evidence>
<keyword evidence="3" id="KW-1185">Reference proteome</keyword>
<accession>A0A9P4NAS0</accession>
<proteinExistence type="predicted"/>
<protein>
    <submittedName>
        <fullName evidence="2">Alpha/beta-hydrolase</fullName>
    </submittedName>
</protein>
<sequence>MHIPKRLVLALVHVLSVISQGSADVVASREVFYVGGSYTDITVGDTTRQYMIDQIYVEKLTPNYSTQPYPIVFIAGAGQTGTNFLQTPDDRPGWAAFFLRRGYTVYLTDQPARGRSAWHPSIGSIAPAFSTEDVETLFTATSTHNLWPQSYLHTQWPGSGRAGDPIFDAFYASQVQLQADGLISEDSNTKAYTRLLDKIGKAYLLTHSQAGAYGWRVGDARPGLVKGIIAVEPPGPPFVNLSPSGASSRTWGITDLEIVYEPSAGPNATNLNTITVPPKDANHTECIIQANPPKKLKYLSKVPVLLVTSEASFQAASDYCTVRYLKQAGVDVEYADLGAEGIKGNGHFMFMEKNNVDIATRIWRWLKRH</sequence>
<dbReference type="PANTHER" id="PTHR43194">
    <property type="entry name" value="HYDROLASE ALPHA/BETA FOLD FAMILY"/>
    <property type="match status" value="1"/>
</dbReference>
<dbReference type="AlphaFoldDB" id="A0A9P4NAS0"/>
<dbReference type="PANTHER" id="PTHR43194:SF4">
    <property type="entry name" value="AB HYDROLASE-1 DOMAIN-CONTAINING PROTEIN"/>
    <property type="match status" value="1"/>
</dbReference>
<dbReference type="Proteomes" id="UP000800093">
    <property type="component" value="Unassembled WGS sequence"/>
</dbReference>
<dbReference type="CDD" id="cd12809">
    <property type="entry name" value="Esterase_713_like-2"/>
    <property type="match status" value="1"/>
</dbReference>
<reference evidence="3" key="1">
    <citation type="journal article" date="2020" name="Stud. Mycol.">
        <title>101 Dothideomycetes genomes: A test case for predicting lifestyles and emergence of pathogens.</title>
        <authorList>
            <person name="Haridas S."/>
            <person name="Albert R."/>
            <person name="Binder M."/>
            <person name="Bloem J."/>
            <person name="LaButti K."/>
            <person name="Salamov A."/>
            <person name="Andreopoulos B."/>
            <person name="Baker S."/>
            <person name="Barry K."/>
            <person name="Bills G."/>
            <person name="Bluhm B."/>
            <person name="Cannon C."/>
            <person name="Castanera R."/>
            <person name="Culley D."/>
            <person name="Daum C."/>
            <person name="Ezra D."/>
            <person name="Gonzalez J."/>
            <person name="Henrissat B."/>
            <person name="Kuo A."/>
            <person name="Liang C."/>
            <person name="Lipzen A."/>
            <person name="Lutzoni F."/>
            <person name="Magnuson J."/>
            <person name="Mondo S."/>
            <person name="Nolan M."/>
            <person name="Ohm R."/>
            <person name="Pangilinan J."/>
            <person name="Park H.-J."/>
            <person name="Ramirez L."/>
            <person name="Alfaro M."/>
            <person name="Sun H."/>
            <person name="Tritt A."/>
            <person name="Yoshinaga Y."/>
            <person name="Zwiers L.-H."/>
            <person name="Turgeon B."/>
            <person name="Goodwin S."/>
            <person name="Spatafora J."/>
            <person name="Crous P."/>
            <person name="Grigoriev I."/>
        </authorList>
    </citation>
    <scope>NUCLEOTIDE SEQUENCE [LARGE SCALE GENOMIC DNA]</scope>
    <source>
        <strain evidence="3">CBS 304.66</strain>
    </source>
</reference>
<feature type="signal peptide" evidence="1">
    <location>
        <begin position="1"/>
        <end position="23"/>
    </location>
</feature>
<dbReference type="InterPro" id="IPR029058">
    <property type="entry name" value="AB_hydrolase_fold"/>
</dbReference>
<dbReference type="InterPro" id="IPR050228">
    <property type="entry name" value="Carboxylesterase_BioH"/>
</dbReference>
<dbReference type="EMBL" id="ML986581">
    <property type="protein sequence ID" value="KAF2269763.1"/>
    <property type="molecule type" value="Genomic_DNA"/>
</dbReference>
<keyword evidence="1" id="KW-0732">Signal</keyword>
<gene>
    <name evidence="2" type="ORF">CC78DRAFT_528933</name>
</gene>
<evidence type="ECO:0000256" key="1">
    <source>
        <dbReference type="SAM" id="SignalP"/>
    </source>
</evidence>
<evidence type="ECO:0000313" key="2">
    <source>
        <dbReference type="EMBL" id="KAF2269763.1"/>
    </source>
</evidence>
<organism evidence="2 3">
    <name type="scientific">Lojkania enalia</name>
    <dbReference type="NCBI Taxonomy" id="147567"/>
    <lineage>
        <taxon>Eukaryota</taxon>
        <taxon>Fungi</taxon>
        <taxon>Dikarya</taxon>
        <taxon>Ascomycota</taxon>
        <taxon>Pezizomycotina</taxon>
        <taxon>Dothideomycetes</taxon>
        <taxon>Pleosporomycetidae</taxon>
        <taxon>Pleosporales</taxon>
        <taxon>Pleosporales incertae sedis</taxon>
        <taxon>Lojkania</taxon>
    </lineage>
</organism>
<name>A0A9P4NAS0_9PLEO</name>
<dbReference type="SUPFAM" id="SSF53474">
    <property type="entry name" value="alpha/beta-Hydrolases"/>
    <property type="match status" value="1"/>
</dbReference>
<dbReference type="OrthoDB" id="9978720at2759"/>
<dbReference type="Gene3D" id="3.40.50.1820">
    <property type="entry name" value="alpha/beta hydrolase"/>
    <property type="match status" value="1"/>
</dbReference>